<evidence type="ECO:0000313" key="1">
    <source>
        <dbReference type="EMBL" id="TXR51892.1"/>
    </source>
</evidence>
<evidence type="ECO:0000313" key="2">
    <source>
        <dbReference type="Proteomes" id="UP000321764"/>
    </source>
</evidence>
<proteinExistence type="predicted"/>
<organism evidence="1 2">
    <name type="scientific">Reinekea thalattae</name>
    <dbReference type="NCBI Taxonomy" id="2593301"/>
    <lineage>
        <taxon>Bacteria</taxon>
        <taxon>Pseudomonadati</taxon>
        <taxon>Pseudomonadota</taxon>
        <taxon>Gammaproteobacteria</taxon>
        <taxon>Oceanospirillales</taxon>
        <taxon>Saccharospirillaceae</taxon>
        <taxon>Reinekea</taxon>
    </lineage>
</organism>
<keyword evidence="2" id="KW-1185">Reference proteome</keyword>
<dbReference type="OrthoDB" id="7064118at2"/>
<dbReference type="EMBL" id="VKAD01000002">
    <property type="protein sequence ID" value="TXR51892.1"/>
    <property type="molecule type" value="Genomic_DNA"/>
</dbReference>
<reference evidence="1 2" key="1">
    <citation type="submission" date="2019-07" db="EMBL/GenBank/DDBJ databases">
        <title>Reinekea sp. strain SSH23 genome sequencing and assembly.</title>
        <authorList>
            <person name="Kim I."/>
        </authorList>
    </citation>
    <scope>NUCLEOTIDE SEQUENCE [LARGE SCALE GENOMIC DNA]</scope>
    <source>
        <strain evidence="1 2">SSH23</strain>
    </source>
</reference>
<protein>
    <submittedName>
        <fullName evidence="1">Uncharacterized protein</fullName>
    </submittedName>
</protein>
<dbReference type="RefSeq" id="WP_147714489.1">
    <property type="nucleotide sequence ID" value="NZ_VKAD01000002.1"/>
</dbReference>
<sequence length="216" mass="23950">MVSIGAVVTGDIINSTGLSDTDHRSCLVQLEQSMLTLNQEFAVQGDIYRGDEFQVFIAQPQFSLRIAVLLRLALMQCVKRSDARVAIGIGHFNQLEPELRKTAKGEAFVLSGRALKAMDEQRLTVNCSSRAQINPSHQLLIQYLDFVLTALSHKQAEVLYPRLLYPALTQQLLAEKTAINRRSLASRLQRANADIIIETLALYEAVIADKLAAIDS</sequence>
<dbReference type="AlphaFoldDB" id="A0A5C8Z164"/>
<comment type="caution">
    <text evidence="1">The sequence shown here is derived from an EMBL/GenBank/DDBJ whole genome shotgun (WGS) entry which is preliminary data.</text>
</comment>
<name>A0A5C8Z164_9GAMM</name>
<dbReference type="Proteomes" id="UP000321764">
    <property type="component" value="Unassembled WGS sequence"/>
</dbReference>
<gene>
    <name evidence="1" type="ORF">FME95_10725</name>
</gene>
<accession>A0A5C8Z164</accession>